<organism evidence="1 2">
    <name type="scientific">Aeromonas veronii AMC34</name>
    <dbReference type="NCBI Taxonomy" id="1073383"/>
    <lineage>
        <taxon>Bacteria</taxon>
        <taxon>Pseudomonadati</taxon>
        <taxon>Pseudomonadota</taxon>
        <taxon>Gammaproteobacteria</taxon>
        <taxon>Aeromonadales</taxon>
        <taxon>Aeromonadaceae</taxon>
        <taxon>Aeromonas</taxon>
    </lineage>
</organism>
<dbReference type="EMBL" id="AGWU01000024">
    <property type="protein sequence ID" value="EKB17409.1"/>
    <property type="molecule type" value="Genomic_DNA"/>
</dbReference>
<reference evidence="1 2" key="1">
    <citation type="submission" date="2012-06" db="EMBL/GenBank/DDBJ databases">
        <title>The Genome Sequence of Aeromonas veronii AMC34.</title>
        <authorList>
            <consortium name="The Broad Institute Genome Sequencing Platform"/>
            <person name="Earl A."/>
            <person name="Ward D."/>
            <person name="Feldgarden M."/>
            <person name="Gevers D."/>
            <person name="Graf J."/>
            <person name="Tomasi A."/>
            <person name="Horneman A."/>
            <person name="Walker B."/>
            <person name="Young S.K."/>
            <person name="Zeng Q."/>
            <person name="Gargeya S."/>
            <person name="Fitzgerald M."/>
            <person name="Haas B."/>
            <person name="Abouelleil A."/>
            <person name="Alvarado L."/>
            <person name="Arachchi H.M."/>
            <person name="Berlin A.M."/>
            <person name="Chapman S.B."/>
            <person name="Goldberg J."/>
            <person name="Griggs A."/>
            <person name="Gujja S."/>
            <person name="Hansen M."/>
            <person name="Howarth C."/>
            <person name="Imamovic A."/>
            <person name="Larimer J."/>
            <person name="McCowan C."/>
            <person name="Montmayeur A."/>
            <person name="Murphy C."/>
            <person name="Neiman D."/>
            <person name="Pearson M."/>
            <person name="Priest M."/>
            <person name="Roberts A."/>
            <person name="Saif S."/>
            <person name="Shea T."/>
            <person name="Sisk P."/>
            <person name="Sykes S."/>
            <person name="Wortman J."/>
            <person name="Nusbaum C."/>
            <person name="Birren B."/>
        </authorList>
    </citation>
    <scope>NUCLEOTIDE SEQUENCE [LARGE SCALE GENOMIC DNA]</scope>
    <source>
        <strain evidence="1 2">AMC34</strain>
    </source>
</reference>
<accession>K1JCY3</accession>
<comment type="caution">
    <text evidence="1">The sequence shown here is derived from an EMBL/GenBank/DDBJ whole genome shotgun (WGS) entry which is preliminary data.</text>
</comment>
<dbReference type="Proteomes" id="UP000006087">
    <property type="component" value="Unassembled WGS sequence"/>
</dbReference>
<dbReference type="HOGENOM" id="CLU_3131464_0_0_6"/>
<proteinExistence type="predicted"/>
<protein>
    <submittedName>
        <fullName evidence="1">Uncharacterized protein</fullName>
    </submittedName>
</protein>
<dbReference type="AlphaFoldDB" id="K1JCY3"/>
<gene>
    <name evidence="1" type="ORF">HMPREF1168_03636</name>
</gene>
<name>K1JCY3_AERVE</name>
<evidence type="ECO:0000313" key="1">
    <source>
        <dbReference type="EMBL" id="EKB17409.1"/>
    </source>
</evidence>
<sequence>MRYILLIQTLPGERGIPAAQGGNYRQSADLPHIALGGNVKNALVIKGQS</sequence>
<evidence type="ECO:0000313" key="2">
    <source>
        <dbReference type="Proteomes" id="UP000006087"/>
    </source>
</evidence>